<dbReference type="GO" id="GO:0007035">
    <property type="term" value="P:vacuolar acidification"/>
    <property type="evidence" value="ECO:0007669"/>
    <property type="project" value="TreeGrafter"/>
</dbReference>
<evidence type="ECO:0000256" key="1">
    <source>
        <dbReference type="ARBA" id="ARBA00004141"/>
    </source>
</evidence>
<dbReference type="GO" id="GO:0016471">
    <property type="term" value="C:vacuolar proton-transporting V-type ATPase complex"/>
    <property type="evidence" value="ECO:0007669"/>
    <property type="project" value="TreeGrafter"/>
</dbReference>
<proteinExistence type="inferred from homology"/>
<evidence type="ECO:0000256" key="3">
    <source>
        <dbReference type="ARBA" id="ARBA00022448"/>
    </source>
</evidence>
<evidence type="ECO:0000256" key="5">
    <source>
        <dbReference type="ARBA" id="ARBA00022989"/>
    </source>
</evidence>
<evidence type="ECO:0000256" key="2">
    <source>
        <dbReference type="ARBA" id="ARBA00009904"/>
    </source>
</evidence>
<evidence type="ECO:0000313" key="10">
    <source>
        <dbReference type="Proteomes" id="UP000811545"/>
    </source>
</evidence>
<dbReference type="AlphaFoldDB" id="A0A9E2F0S9"/>
<keyword evidence="3" id="KW-0813">Transport</keyword>
<dbReference type="InterPro" id="IPR002490">
    <property type="entry name" value="V-ATPase_116kDa_su"/>
</dbReference>
<organism evidence="9 10">
    <name type="scientific">Psychracetigena formicireducens</name>
    <dbReference type="NCBI Taxonomy" id="2986056"/>
    <lineage>
        <taxon>Bacteria</taxon>
        <taxon>Bacillati</taxon>
        <taxon>Candidatus Lithacetigenota</taxon>
        <taxon>Candidatus Psychracetigena</taxon>
    </lineage>
</organism>
<keyword evidence="5 8" id="KW-1133">Transmembrane helix</keyword>
<dbReference type="PANTHER" id="PTHR11629:SF63">
    <property type="entry name" value="V-TYPE PROTON ATPASE SUBUNIT A"/>
    <property type="match status" value="1"/>
</dbReference>
<feature type="transmembrane region" description="Helical" evidence="8">
    <location>
        <begin position="596"/>
        <end position="622"/>
    </location>
</feature>
<protein>
    <recommendedName>
        <fullName evidence="11">V-type ATP synthase subunit I</fullName>
    </recommendedName>
</protein>
<keyword evidence="6" id="KW-0406">Ion transport</keyword>
<gene>
    <name evidence="9" type="ORF">DDT42_00567</name>
</gene>
<keyword evidence="4 8" id="KW-0812">Transmembrane</keyword>
<evidence type="ECO:0000256" key="6">
    <source>
        <dbReference type="ARBA" id="ARBA00023065"/>
    </source>
</evidence>
<dbReference type="PANTHER" id="PTHR11629">
    <property type="entry name" value="VACUOLAR PROTON ATPASES"/>
    <property type="match status" value="1"/>
</dbReference>
<reference evidence="9 10" key="1">
    <citation type="journal article" date="2021" name="bioRxiv">
        <title>Unique metabolic strategies in Hadean analogues reveal hints for primordial physiology.</title>
        <authorList>
            <person name="Nobu M.K."/>
            <person name="Nakai R."/>
            <person name="Tamazawa S."/>
            <person name="Mori H."/>
            <person name="Toyoda A."/>
            <person name="Ijiri A."/>
            <person name="Suzuki S."/>
            <person name="Kurokawa K."/>
            <person name="Kamagata Y."/>
            <person name="Tamaki H."/>
        </authorList>
    </citation>
    <scope>NUCLEOTIDE SEQUENCE [LARGE SCALE GENOMIC DNA]</scope>
    <source>
        <strain evidence="9">BS525</strain>
    </source>
</reference>
<accession>A0A9E2F0S9</accession>
<dbReference type="GO" id="GO:0033179">
    <property type="term" value="C:proton-transporting V-type ATPase, V0 domain"/>
    <property type="evidence" value="ECO:0007669"/>
    <property type="project" value="InterPro"/>
</dbReference>
<feature type="transmembrane region" description="Helical" evidence="8">
    <location>
        <begin position="488"/>
        <end position="506"/>
    </location>
</feature>
<feature type="transmembrane region" description="Helical" evidence="8">
    <location>
        <begin position="447"/>
        <end position="467"/>
    </location>
</feature>
<evidence type="ECO:0008006" key="11">
    <source>
        <dbReference type="Google" id="ProtNLM"/>
    </source>
</evidence>
<feature type="transmembrane region" description="Helical" evidence="8">
    <location>
        <begin position="358"/>
        <end position="386"/>
    </location>
</feature>
<keyword evidence="7 8" id="KW-0472">Membrane</keyword>
<sequence length="668" mass="76240">MAIAKMLKVRGGVLKKDHSLLLEYLGNAGLIELTTFPIEPSTLKIESNPSITLRQVEEILSYYQTEKSNGMLSGLIEKPSIEENDFFSIENTLKFELIYLHFKDLKTEEGSYKKEKDRVIKELINIKPLKNLSLTPDDLQDSRNFSFKLGFLSHNDFANLSKTMDKSDYWPIFALNSLQETSESIMVEIAYCKEYSKQILPILSEHGFKEYIPEFPANISNLSFSEIYSTLLTEQDKINNRLTELEKEKVAFKNYLTNLQIYHDYLITQINRIENLEKMGGTRNCLLFEGWVKSSDLKKLQQEFNTHFPYGYLESSSPTTEDNPPVILQNHPIIKPYEIITRFFGLPNYRGIDPTPVLALPFTIFFSINLGDAGYGILLFLSAFIMSRRVKLNKDARGFITLAYFLSVTTFLVGSLTWTWFGKSPFLDNTGKIFQVLPLINPWDADGLMNAIILVMIIGIVTQYWGIINRFIHNYRKGDIKSAFLDQGVWLLLLSSLLFLTMTMFFPGLAYFKSISIYILLVSLLLTVLTQGRDSKTWAGKIIIGLISLYGFVGYYGLASFLQDVLSYTRLIALNLTSSGVAMVLNNIVGMLATGFGWILVPFLWIAFHLFNLAMVLLGAFIHAFRLQAIELFGRFYEGGGIAFNPLDLRTNYVKVNKKNKDIFKEVK</sequence>
<feature type="transmembrane region" description="Helical" evidence="8">
    <location>
        <begin position="512"/>
        <end position="530"/>
    </location>
</feature>
<feature type="transmembrane region" description="Helical" evidence="8">
    <location>
        <begin position="542"/>
        <end position="562"/>
    </location>
</feature>
<evidence type="ECO:0000256" key="7">
    <source>
        <dbReference type="ARBA" id="ARBA00023136"/>
    </source>
</evidence>
<comment type="similarity">
    <text evidence="2">Belongs to the V-ATPase 116 kDa subunit family.</text>
</comment>
<dbReference type="EMBL" id="QLTW01000018">
    <property type="protein sequence ID" value="MBT9144719.1"/>
    <property type="molecule type" value="Genomic_DNA"/>
</dbReference>
<name>A0A9E2F0S9_PSYF1</name>
<evidence type="ECO:0000256" key="4">
    <source>
        <dbReference type="ARBA" id="ARBA00022692"/>
    </source>
</evidence>
<dbReference type="Pfam" id="PF01496">
    <property type="entry name" value="V_ATPase_I"/>
    <property type="match status" value="1"/>
</dbReference>
<dbReference type="Proteomes" id="UP000811545">
    <property type="component" value="Unassembled WGS sequence"/>
</dbReference>
<dbReference type="GO" id="GO:0051117">
    <property type="term" value="F:ATPase binding"/>
    <property type="evidence" value="ECO:0007669"/>
    <property type="project" value="TreeGrafter"/>
</dbReference>
<comment type="caution">
    <text evidence="9">The sequence shown here is derived from an EMBL/GenBank/DDBJ whole genome shotgun (WGS) entry which is preliminary data.</text>
</comment>
<evidence type="ECO:0000313" key="9">
    <source>
        <dbReference type="EMBL" id="MBT9144719.1"/>
    </source>
</evidence>
<dbReference type="GO" id="GO:0046961">
    <property type="term" value="F:proton-transporting ATPase activity, rotational mechanism"/>
    <property type="evidence" value="ECO:0007669"/>
    <property type="project" value="InterPro"/>
</dbReference>
<feature type="transmembrane region" description="Helical" evidence="8">
    <location>
        <begin position="398"/>
        <end position="421"/>
    </location>
</feature>
<evidence type="ECO:0000256" key="8">
    <source>
        <dbReference type="SAM" id="Phobius"/>
    </source>
</evidence>
<comment type="subcellular location">
    <subcellularLocation>
        <location evidence="1">Membrane</location>
        <topology evidence="1">Multi-pass membrane protein</topology>
    </subcellularLocation>
</comment>